<dbReference type="OrthoDB" id="2971044at2"/>
<name>A0A2A2ID12_9BACI</name>
<protein>
    <submittedName>
        <fullName evidence="1">Uncharacterized protein</fullName>
    </submittedName>
</protein>
<keyword evidence="2" id="KW-1185">Reference proteome</keyword>
<evidence type="ECO:0000313" key="1">
    <source>
        <dbReference type="EMBL" id="PAV29206.1"/>
    </source>
</evidence>
<dbReference type="AlphaFoldDB" id="A0A2A2ID12"/>
<proteinExistence type="predicted"/>
<organism evidence="1 2">
    <name type="scientific">Virgibacillus profundi</name>
    <dbReference type="NCBI Taxonomy" id="2024555"/>
    <lineage>
        <taxon>Bacteria</taxon>
        <taxon>Bacillati</taxon>
        <taxon>Bacillota</taxon>
        <taxon>Bacilli</taxon>
        <taxon>Bacillales</taxon>
        <taxon>Bacillaceae</taxon>
        <taxon>Virgibacillus</taxon>
    </lineage>
</organism>
<comment type="caution">
    <text evidence="1">The sequence shown here is derived from an EMBL/GenBank/DDBJ whole genome shotgun (WGS) entry which is preliminary data.</text>
</comment>
<gene>
    <name evidence="1" type="ORF">CIL05_12475</name>
</gene>
<sequence>MTFLVASCNHWIGFHIVNALLEEGYEVDGVSGEAGNENLPMFFGRNSLFTMVNANERKDYDIVIIIDETLNMERIESKRIIKIGEISDGSENTVHIKNLLLYGEWMAMNEKGIYSNNEFIPFNSKTFQDEAIYIKDFTKALIQWLKTDELPSNLHVKSSKNKDDKGLKLENTIYLRDNIPKEEKLKTVLTHYKEFIKLYE</sequence>
<dbReference type="RefSeq" id="WP_095655877.1">
    <property type="nucleotide sequence ID" value="NZ_NPOA01000008.1"/>
</dbReference>
<dbReference type="Proteomes" id="UP000218887">
    <property type="component" value="Unassembled WGS sequence"/>
</dbReference>
<dbReference type="EMBL" id="NPOA01000008">
    <property type="protein sequence ID" value="PAV29206.1"/>
    <property type="molecule type" value="Genomic_DNA"/>
</dbReference>
<reference evidence="1 2" key="1">
    <citation type="submission" date="2017-08" db="EMBL/GenBank/DDBJ databases">
        <title>Virgibacillus indicus sp. nov. and Virgibacillus profoundi sp. nov, two moderately halophilic bacteria isolated from marine sediment by using the Microfluidic Streak Plate.</title>
        <authorList>
            <person name="Xu B."/>
            <person name="Hu B."/>
            <person name="Wang J."/>
            <person name="Zhu Y."/>
            <person name="Huang L."/>
            <person name="Du W."/>
            <person name="Huang Y."/>
        </authorList>
    </citation>
    <scope>NUCLEOTIDE SEQUENCE [LARGE SCALE GENOMIC DNA]</scope>
    <source>
        <strain evidence="1 2">IO3-P3-H5</strain>
    </source>
</reference>
<evidence type="ECO:0000313" key="2">
    <source>
        <dbReference type="Proteomes" id="UP000218887"/>
    </source>
</evidence>
<accession>A0A2A2ID12</accession>